<comment type="pathway">
    <text evidence="1">Cofactor biosynthesis; adenosylcobalamin biosynthesis; adenosylcobalamin from cob(II)yrinate a,c-diamide: step 2/7.</text>
</comment>
<reference evidence="10 11" key="1">
    <citation type="submission" date="2019-01" db="EMBL/GenBank/DDBJ databases">
        <title>Geovibrio thiophilus DSM 11263, complete genome.</title>
        <authorList>
            <person name="Spring S."/>
            <person name="Bunk B."/>
            <person name="Sproer C."/>
        </authorList>
    </citation>
    <scope>NUCLEOTIDE SEQUENCE [LARGE SCALE GENOMIC DNA]</scope>
    <source>
        <strain evidence="10 11">DSM 11263</strain>
    </source>
</reference>
<evidence type="ECO:0000256" key="4">
    <source>
        <dbReference type="ARBA" id="ARBA00024929"/>
    </source>
</evidence>
<evidence type="ECO:0000256" key="7">
    <source>
        <dbReference type="ARBA" id="ARBA00033354"/>
    </source>
</evidence>
<comment type="catalytic activity">
    <reaction evidence="8">
        <text>2 cob(II)yrinate a,c diamide + reduced [electron-transfer flavoprotein] + 2 ATP = 2 adenosylcob(III)yrinate a,c-diamide + 2 triphosphate + oxidized [electron-transfer flavoprotein] + 3 H(+)</text>
        <dbReference type="Rhea" id="RHEA:11528"/>
        <dbReference type="Rhea" id="RHEA-COMP:10685"/>
        <dbReference type="Rhea" id="RHEA-COMP:10686"/>
        <dbReference type="ChEBI" id="CHEBI:15378"/>
        <dbReference type="ChEBI" id="CHEBI:18036"/>
        <dbReference type="ChEBI" id="CHEBI:30616"/>
        <dbReference type="ChEBI" id="CHEBI:57692"/>
        <dbReference type="ChEBI" id="CHEBI:58307"/>
        <dbReference type="ChEBI" id="CHEBI:58503"/>
        <dbReference type="ChEBI" id="CHEBI:58537"/>
        <dbReference type="EC" id="2.5.1.17"/>
    </reaction>
</comment>
<comment type="catalytic activity">
    <reaction evidence="9">
        <text>2 cob(II)alamin + reduced [electron-transfer flavoprotein] + 2 ATP = 2 adenosylcob(III)alamin + 2 triphosphate + oxidized [electron-transfer flavoprotein] + 3 H(+)</text>
        <dbReference type="Rhea" id="RHEA:28671"/>
        <dbReference type="Rhea" id="RHEA-COMP:10685"/>
        <dbReference type="Rhea" id="RHEA-COMP:10686"/>
        <dbReference type="ChEBI" id="CHEBI:15378"/>
        <dbReference type="ChEBI" id="CHEBI:16304"/>
        <dbReference type="ChEBI" id="CHEBI:18036"/>
        <dbReference type="ChEBI" id="CHEBI:18408"/>
        <dbReference type="ChEBI" id="CHEBI:30616"/>
        <dbReference type="ChEBI" id="CHEBI:57692"/>
        <dbReference type="ChEBI" id="CHEBI:58307"/>
        <dbReference type="EC" id="2.5.1.17"/>
    </reaction>
</comment>
<evidence type="ECO:0000256" key="1">
    <source>
        <dbReference type="ARBA" id="ARBA00005121"/>
    </source>
</evidence>
<evidence type="ECO:0000313" key="10">
    <source>
        <dbReference type="EMBL" id="QAR34386.1"/>
    </source>
</evidence>
<evidence type="ECO:0000313" key="11">
    <source>
        <dbReference type="Proteomes" id="UP000287502"/>
    </source>
</evidence>
<comment type="function">
    <text evidence="4">Required for both de novo synthesis of the corrin ring for the assimilation of exogenous corrinoids. Participates in the adenosylation of a variety of incomplete and complete corrinoids.</text>
</comment>
<evidence type="ECO:0000256" key="6">
    <source>
        <dbReference type="ARBA" id="ARBA00033334"/>
    </source>
</evidence>
<name>A0A410K1T1_9BACT</name>
<dbReference type="Pfam" id="PF02572">
    <property type="entry name" value="CobA_CobO_BtuR"/>
    <property type="match status" value="1"/>
</dbReference>
<dbReference type="CDD" id="cd00561">
    <property type="entry name" value="CobA_ACA"/>
    <property type="match status" value="1"/>
</dbReference>
<dbReference type="RefSeq" id="WP_128467691.1">
    <property type="nucleotide sequence ID" value="NZ_CP035108.1"/>
</dbReference>
<dbReference type="KEGG" id="gtl:EP073_13540"/>
<evidence type="ECO:0000256" key="3">
    <source>
        <dbReference type="ARBA" id="ARBA00012454"/>
    </source>
</evidence>
<sequence>MTLNRGFVQIYTGKGKGKTTAALGLALRGAGAGLKVYIGQFLKSGRYSENISIHSLAKNIVMEAYGNDRFICGEPCTEEIRLAEEGLKKAGAALLSGEYDIVILDEINVALALGLIREEDVAEMIRMRPKTAELVLTGRNAPASIMDLADLITEMKEIKHYFSCGVEAREGIEK</sequence>
<dbReference type="Proteomes" id="UP000287502">
    <property type="component" value="Chromosome"/>
</dbReference>
<evidence type="ECO:0000256" key="9">
    <source>
        <dbReference type="ARBA" id="ARBA00048692"/>
    </source>
</evidence>
<dbReference type="InterPro" id="IPR027417">
    <property type="entry name" value="P-loop_NTPase"/>
</dbReference>
<dbReference type="PANTHER" id="PTHR46638:SF1">
    <property type="entry name" value="CORRINOID ADENOSYLTRANSFERASE"/>
    <property type="match status" value="1"/>
</dbReference>
<organism evidence="10 11">
    <name type="scientific">Geovibrio thiophilus</name>
    <dbReference type="NCBI Taxonomy" id="139438"/>
    <lineage>
        <taxon>Bacteria</taxon>
        <taxon>Pseudomonadati</taxon>
        <taxon>Deferribacterota</taxon>
        <taxon>Deferribacteres</taxon>
        <taxon>Deferribacterales</taxon>
        <taxon>Geovibrionaceae</taxon>
        <taxon>Geovibrio</taxon>
    </lineage>
</organism>
<dbReference type="GO" id="GO:0005524">
    <property type="term" value="F:ATP binding"/>
    <property type="evidence" value="ECO:0007669"/>
    <property type="project" value="InterPro"/>
</dbReference>
<dbReference type="PIRSF" id="PIRSF015617">
    <property type="entry name" value="Adensltrnsf_CobA"/>
    <property type="match status" value="1"/>
</dbReference>
<dbReference type="SUPFAM" id="SSF52540">
    <property type="entry name" value="P-loop containing nucleoside triphosphate hydrolases"/>
    <property type="match status" value="1"/>
</dbReference>
<keyword evidence="10" id="KW-0808">Transferase</keyword>
<dbReference type="Gene3D" id="3.40.50.300">
    <property type="entry name" value="P-loop containing nucleotide triphosphate hydrolases"/>
    <property type="match status" value="1"/>
</dbReference>
<dbReference type="GO" id="GO:0009236">
    <property type="term" value="P:cobalamin biosynthetic process"/>
    <property type="evidence" value="ECO:0007669"/>
    <property type="project" value="InterPro"/>
</dbReference>
<dbReference type="GO" id="GO:0008817">
    <property type="term" value="F:corrinoid adenosyltransferase activity"/>
    <property type="evidence" value="ECO:0007669"/>
    <property type="project" value="UniProtKB-EC"/>
</dbReference>
<proteinExistence type="inferred from homology"/>
<keyword evidence="11" id="KW-1185">Reference proteome</keyword>
<dbReference type="EMBL" id="CP035108">
    <property type="protein sequence ID" value="QAR34386.1"/>
    <property type="molecule type" value="Genomic_DNA"/>
</dbReference>
<dbReference type="EC" id="2.5.1.17" evidence="3"/>
<gene>
    <name evidence="10" type="ORF">EP073_13540</name>
</gene>
<protein>
    <recommendedName>
        <fullName evidence="3">corrinoid adenosyltransferase</fullName>
        <ecNumber evidence="3">2.5.1.17</ecNumber>
    </recommendedName>
    <alternativeName>
        <fullName evidence="5">Cob(II)alamin adenosyltransferase</fullName>
    </alternativeName>
    <alternativeName>
        <fullName evidence="7">Cob(II)yrinic acid a,c-diamide adenosyltransferase</fullName>
    </alternativeName>
    <alternativeName>
        <fullName evidence="6">Cobinamide/cobalamin adenosyltransferase</fullName>
    </alternativeName>
</protein>
<evidence type="ECO:0000256" key="2">
    <source>
        <dbReference type="ARBA" id="ARBA00007487"/>
    </source>
</evidence>
<dbReference type="InterPro" id="IPR003724">
    <property type="entry name" value="CblAdoTrfase_CobA"/>
</dbReference>
<accession>A0A410K1T1</accession>
<evidence type="ECO:0000256" key="5">
    <source>
        <dbReference type="ARBA" id="ARBA00031529"/>
    </source>
</evidence>
<comment type="similarity">
    <text evidence="2">Belongs to the Cob(I)alamin adenosyltransferase family.</text>
</comment>
<dbReference type="OrthoDB" id="9810309at2"/>
<dbReference type="AlphaFoldDB" id="A0A410K1T1"/>
<dbReference type="PANTHER" id="PTHR46638">
    <property type="entry name" value="CORRINOID ADENOSYLTRANSFERASE"/>
    <property type="match status" value="1"/>
</dbReference>
<evidence type="ECO:0000256" key="8">
    <source>
        <dbReference type="ARBA" id="ARBA00048555"/>
    </source>
</evidence>